<keyword evidence="3 9" id="KW-0863">Zinc-finger</keyword>
<keyword evidence="2 10" id="KW-0479">Metal-binding</keyword>
<dbReference type="InterPro" id="IPR037274">
    <property type="entry name" value="Znf_CHY_sf"/>
</dbReference>
<comment type="function">
    <text evidence="6">Required for the export of mRNAs containing poly(A) tails from the nucleus into the cytoplasm.</text>
</comment>
<feature type="zinc finger region" description="C3H1-type" evidence="10">
    <location>
        <begin position="104"/>
        <end position="131"/>
    </location>
</feature>
<dbReference type="GO" id="GO:0008270">
    <property type="term" value="F:zinc ion binding"/>
    <property type="evidence" value="ECO:0007669"/>
    <property type="project" value="UniProtKB-KW"/>
</dbReference>
<evidence type="ECO:0000256" key="6">
    <source>
        <dbReference type="ARBA" id="ARBA00037262"/>
    </source>
</evidence>
<dbReference type="SUPFAM" id="SSF90229">
    <property type="entry name" value="CCCH zinc finger"/>
    <property type="match status" value="3"/>
</dbReference>
<name>A0AAV6UP33_9ARAC</name>
<dbReference type="InterPro" id="IPR051767">
    <property type="entry name" value="Nucleoporin_NUP42"/>
</dbReference>
<dbReference type="PANTHER" id="PTHR46527:SF1">
    <property type="entry name" value="NUCLEOPORIN NUP42"/>
    <property type="match status" value="1"/>
</dbReference>
<evidence type="ECO:0000313" key="15">
    <source>
        <dbReference type="Proteomes" id="UP000827092"/>
    </source>
</evidence>
<evidence type="ECO:0000259" key="13">
    <source>
        <dbReference type="PROSITE" id="PS51266"/>
    </source>
</evidence>
<dbReference type="PANTHER" id="PTHR46527">
    <property type="entry name" value="NUCLEOPORIN-LIKE PROTEIN 2"/>
    <property type="match status" value="1"/>
</dbReference>
<dbReference type="InterPro" id="IPR036855">
    <property type="entry name" value="Znf_CCCH_sf"/>
</dbReference>
<evidence type="ECO:0000256" key="8">
    <source>
        <dbReference type="ARBA" id="ARBA00042384"/>
    </source>
</evidence>
<evidence type="ECO:0000259" key="12">
    <source>
        <dbReference type="PROSITE" id="PS50103"/>
    </source>
</evidence>
<dbReference type="PROSITE" id="PS50103">
    <property type="entry name" value="ZF_C3H1"/>
    <property type="match status" value="3"/>
</dbReference>
<dbReference type="Gene3D" id="3.30.1370.210">
    <property type="match status" value="1"/>
</dbReference>
<feature type="region of interest" description="Disordered" evidence="11">
    <location>
        <begin position="772"/>
        <end position="795"/>
    </location>
</feature>
<dbReference type="GO" id="GO:0031965">
    <property type="term" value="C:nuclear membrane"/>
    <property type="evidence" value="ECO:0007669"/>
    <property type="project" value="UniProtKB-SubCell"/>
</dbReference>
<feature type="domain" description="C3H1-type" evidence="12">
    <location>
        <begin position="158"/>
        <end position="185"/>
    </location>
</feature>
<dbReference type="EMBL" id="JAFNEN010000334">
    <property type="protein sequence ID" value="KAG8185484.1"/>
    <property type="molecule type" value="Genomic_DNA"/>
</dbReference>
<comment type="subcellular location">
    <subcellularLocation>
        <location evidence="1">Nucleus membrane</location>
        <topology evidence="1">Peripheral membrane protein</topology>
        <orientation evidence="1">Cytoplasmic side</orientation>
    </subcellularLocation>
</comment>
<protein>
    <recommendedName>
        <fullName evidence="7">Nucleoporin NUP42</fullName>
    </recommendedName>
    <alternativeName>
        <fullName evidence="8">Nucleoporin-like protein 2</fullName>
    </alternativeName>
</protein>
<evidence type="ECO:0000256" key="5">
    <source>
        <dbReference type="ARBA" id="ARBA00023242"/>
    </source>
</evidence>
<dbReference type="PROSITE" id="PS51266">
    <property type="entry name" value="ZF_CHY"/>
    <property type="match status" value="1"/>
</dbReference>
<evidence type="ECO:0000256" key="9">
    <source>
        <dbReference type="PROSITE-ProRule" id="PRU00601"/>
    </source>
</evidence>
<feature type="zinc finger region" description="C3H1-type" evidence="10">
    <location>
        <begin position="158"/>
        <end position="185"/>
    </location>
</feature>
<dbReference type="SUPFAM" id="SSF161219">
    <property type="entry name" value="CHY zinc finger-like"/>
    <property type="match status" value="1"/>
</dbReference>
<keyword evidence="5" id="KW-0539">Nucleus</keyword>
<reference evidence="14 15" key="1">
    <citation type="journal article" date="2022" name="Nat. Ecol. Evol.">
        <title>A masculinizing supergene underlies an exaggerated male reproductive morph in a spider.</title>
        <authorList>
            <person name="Hendrickx F."/>
            <person name="De Corte Z."/>
            <person name="Sonet G."/>
            <person name="Van Belleghem S.M."/>
            <person name="Kostlbacher S."/>
            <person name="Vangestel C."/>
        </authorList>
    </citation>
    <scope>NUCLEOTIDE SEQUENCE [LARGE SCALE GENOMIC DNA]</scope>
    <source>
        <strain evidence="14">W744_W776</strain>
    </source>
</reference>
<keyword evidence="4 10" id="KW-0862">Zinc</keyword>
<evidence type="ECO:0000256" key="1">
    <source>
        <dbReference type="ARBA" id="ARBA00004335"/>
    </source>
</evidence>
<organism evidence="14 15">
    <name type="scientific">Oedothorax gibbosus</name>
    <dbReference type="NCBI Taxonomy" id="931172"/>
    <lineage>
        <taxon>Eukaryota</taxon>
        <taxon>Metazoa</taxon>
        <taxon>Ecdysozoa</taxon>
        <taxon>Arthropoda</taxon>
        <taxon>Chelicerata</taxon>
        <taxon>Arachnida</taxon>
        <taxon>Araneae</taxon>
        <taxon>Araneomorphae</taxon>
        <taxon>Entelegynae</taxon>
        <taxon>Araneoidea</taxon>
        <taxon>Linyphiidae</taxon>
        <taxon>Erigoninae</taxon>
        <taxon>Oedothorax</taxon>
    </lineage>
</organism>
<dbReference type="Pfam" id="PF00642">
    <property type="entry name" value="zf-CCCH"/>
    <property type="match status" value="3"/>
</dbReference>
<dbReference type="AlphaFoldDB" id="A0AAV6UP33"/>
<proteinExistence type="predicted"/>
<keyword evidence="15" id="KW-1185">Reference proteome</keyword>
<dbReference type="SMART" id="SM00356">
    <property type="entry name" value="ZnF_C3H1"/>
    <property type="match status" value="3"/>
</dbReference>
<evidence type="ECO:0000313" key="14">
    <source>
        <dbReference type="EMBL" id="KAG8185484.1"/>
    </source>
</evidence>
<evidence type="ECO:0000256" key="3">
    <source>
        <dbReference type="ARBA" id="ARBA00022771"/>
    </source>
</evidence>
<evidence type="ECO:0000256" key="11">
    <source>
        <dbReference type="SAM" id="MobiDB-lite"/>
    </source>
</evidence>
<feature type="domain" description="CHY-type" evidence="13">
    <location>
        <begin position="677"/>
        <end position="746"/>
    </location>
</feature>
<gene>
    <name evidence="14" type="ORF">JTE90_019742</name>
</gene>
<dbReference type="Gene3D" id="4.10.1000.10">
    <property type="entry name" value="Zinc finger, CCCH-type"/>
    <property type="match status" value="1"/>
</dbReference>
<dbReference type="Pfam" id="PF05495">
    <property type="entry name" value="zf-CHY"/>
    <property type="match status" value="1"/>
</dbReference>
<sequence length="795" mass="90117">MMDRLSEEYIEAIDRNSHVDIDYENTRLSDPTYTNQKNGKLCTYYSNFEFCRFGDSCKFLHLRQNASKQFVPKRHTGSKNKMPSTNSKSFSIEDQISNAPHNPSTSKKPCHYFKAGTCDRGDKCLFSHTFNNNSQQCPTPQSFIYTARNSSRVPNAKKISIPICWYFKRGYCKDGDRCKFYHPQKPFPYLKVERHLNQGGSKILTSELKKLDCKEIAPTNPRESEENECLKNNSENISSTNYVAQNKSCDKNNRRSLEQDEMCKSENNNSKESEELMCQVNSTNSIVISNASKDIKIPLSANKIFSLSLGEDLISQLRLTEISQFMKRFPSYEVIEDGVFVFTFQPSDPDWDFDLKVLKLQVKFPVMYPKEICSINVVRTEDYIPETLFRHLNESICDWLNNRHKAAIESEQVELLFRPFLKWFDKNVECIFNVGLKRAELDGESTASDQELPTNESTDTSILSTGDFLTDENPVVSTEDNLVTKSMSQITISQKKNVPSPSICTAQNQGVKVLFIGLEFIEGVAALSCTRIAAMLRCIRCKTSHNIKSPPNKNMAVTCSKCSKRLESNFNPSLLHQFSNVLGTMHLVECQVVDINLVESAFLIDCLNCSKQVGVNGIHYGQKQKLWCMFCNQKLVIGIGSVKFQASAPTYASTKAPDKAVKKTEKKKDSVIKEGAPLPQFGACKHYKKSNRWLRFPCCGRVYPCDLCHEEKEMDHEMKFASRMICGFCSKEQPYSKDKPCTSCASGMVAKSGTHWEGGKGCRNKVKMARDDKHKYAGTSKTVSNKAQSSGKKKK</sequence>
<comment type="caution">
    <text evidence="14">The sequence shown here is derived from an EMBL/GenBank/DDBJ whole genome shotgun (WGS) entry which is preliminary data.</text>
</comment>
<evidence type="ECO:0000256" key="7">
    <source>
        <dbReference type="ARBA" id="ARBA00039886"/>
    </source>
</evidence>
<dbReference type="Proteomes" id="UP000827092">
    <property type="component" value="Unassembled WGS sequence"/>
</dbReference>
<dbReference type="InterPro" id="IPR000571">
    <property type="entry name" value="Znf_CCCH"/>
</dbReference>
<evidence type="ECO:0000256" key="10">
    <source>
        <dbReference type="PROSITE-ProRule" id="PRU00723"/>
    </source>
</evidence>
<feature type="compositionally biased region" description="Polar residues" evidence="11">
    <location>
        <begin position="779"/>
        <end position="795"/>
    </location>
</feature>
<accession>A0AAV6UP33</accession>
<evidence type="ECO:0000256" key="4">
    <source>
        <dbReference type="ARBA" id="ARBA00022833"/>
    </source>
</evidence>
<feature type="domain" description="C3H1-type" evidence="12">
    <location>
        <begin position="36"/>
        <end position="64"/>
    </location>
</feature>
<evidence type="ECO:0000256" key="2">
    <source>
        <dbReference type="ARBA" id="ARBA00022723"/>
    </source>
</evidence>
<feature type="domain" description="C3H1-type" evidence="12">
    <location>
        <begin position="104"/>
        <end position="131"/>
    </location>
</feature>
<feature type="zinc finger region" description="C3H1-type" evidence="10">
    <location>
        <begin position="36"/>
        <end position="64"/>
    </location>
</feature>
<dbReference type="InterPro" id="IPR008913">
    <property type="entry name" value="Znf_CHY"/>
</dbReference>